<accession>A0A2W0CQU2</accession>
<dbReference type="Proteomes" id="UP000247459">
    <property type="component" value="Unassembled WGS sequence"/>
</dbReference>
<dbReference type="AlphaFoldDB" id="A0A2W0CQU2"/>
<proteinExistence type="predicted"/>
<reference evidence="1 2" key="1">
    <citation type="submission" date="2018-01" db="EMBL/GenBank/DDBJ databases">
        <title>Genome sequence of the PGP bacterium Paenibacillus illinoisensis E3.</title>
        <authorList>
            <person name="Rolli E."/>
            <person name="Marasco R."/>
            <person name="Bessem C."/>
            <person name="Michoud G."/>
            <person name="Gaiarsa S."/>
            <person name="Borin S."/>
            <person name="Daffonchio D."/>
        </authorList>
    </citation>
    <scope>NUCLEOTIDE SEQUENCE [LARGE SCALE GENOMIC DNA]</scope>
    <source>
        <strain evidence="1 2">E3</strain>
    </source>
</reference>
<dbReference type="RefSeq" id="WP_110822152.1">
    <property type="nucleotide sequence ID" value="NZ_PRLG01000029.1"/>
</dbReference>
<dbReference type="EMBL" id="PRLG01000029">
    <property type="protein sequence ID" value="PYY26071.1"/>
    <property type="molecule type" value="Genomic_DNA"/>
</dbReference>
<protein>
    <submittedName>
        <fullName evidence="1">Uncharacterized protein</fullName>
    </submittedName>
</protein>
<name>A0A2W0CQU2_9BACL</name>
<evidence type="ECO:0000313" key="1">
    <source>
        <dbReference type="EMBL" id="PYY26071.1"/>
    </source>
</evidence>
<sequence length="358" mass="39740">MNTPIHTTNQLHLNPNFGFALADSVVLAEAKVNISHPEGKNAFQLEMDPDRKLKDGRKVSVIAQQLDTPIHRDDAAIIYGQELGFVQYPVSLKPESTIFLDSIEGIQQPIQWGWTDFAEGDYELRISLHLKTPRIAEGPLEPEQEAMVKYAQVITVLMNLFPSEANQDQSAVSSTWSRDHHVFDGYGSGGFILADLQRMSKRVEELIGSGDHNLIEQFGEGDLSDTLLEEGLVAMAWGVSPWCYSIYSAPDKQSTSLLAVDKLGEEPEFRGVYRIAPAVQQLSIVPAHELANWPACTTKDWPVIDVSGEGETLHMDLYVQICESVNGLFENPLPSFVLTRSEGRPKEISPLIDVVIVD</sequence>
<gene>
    <name evidence="1" type="ORF">PIL02S_05441</name>
</gene>
<organism evidence="1 2">
    <name type="scientific">Paenibacillus illinoisensis</name>
    <dbReference type="NCBI Taxonomy" id="59845"/>
    <lineage>
        <taxon>Bacteria</taxon>
        <taxon>Bacillati</taxon>
        <taxon>Bacillota</taxon>
        <taxon>Bacilli</taxon>
        <taxon>Bacillales</taxon>
        <taxon>Paenibacillaceae</taxon>
        <taxon>Paenibacillus</taxon>
    </lineage>
</organism>
<comment type="caution">
    <text evidence="1">The sequence shown here is derived from an EMBL/GenBank/DDBJ whole genome shotgun (WGS) entry which is preliminary data.</text>
</comment>
<dbReference type="OrthoDB" id="6852455at2"/>
<evidence type="ECO:0000313" key="2">
    <source>
        <dbReference type="Proteomes" id="UP000247459"/>
    </source>
</evidence>